<gene>
    <name evidence="2" type="ORF">EPA86_00465</name>
</gene>
<dbReference type="InterPro" id="IPR012902">
    <property type="entry name" value="N_methyl_site"/>
</dbReference>
<keyword evidence="1" id="KW-0812">Transmembrane</keyword>
<feature type="transmembrane region" description="Helical" evidence="1">
    <location>
        <begin position="12"/>
        <end position="38"/>
    </location>
</feature>
<keyword evidence="1" id="KW-1133">Transmembrane helix</keyword>
<dbReference type="Proteomes" id="UP000315303">
    <property type="component" value="Unassembled WGS sequence"/>
</dbReference>
<dbReference type="Pfam" id="PF07963">
    <property type="entry name" value="N_methyl"/>
    <property type="match status" value="1"/>
</dbReference>
<name>A0A502LA23_9GAMM</name>
<dbReference type="RefSeq" id="WP_140600792.1">
    <property type="nucleotide sequence ID" value="NZ_SAWY01000001.1"/>
</dbReference>
<dbReference type="AlphaFoldDB" id="A0A502LA23"/>
<dbReference type="InterPro" id="IPR032092">
    <property type="entry name" value="PilW"/>
</dbReference>
<accession>A0A502LA23</accession>
<protein>
    <submittedName>
        <fullName evidence="2">Prepilin-type cleavage/methylation domain-containing protein</fullName>
    </submittedName>
</protein>
<evidence type="ECO:0000313" key="3">
    <source>
        <dbReference type="Proteomes" id="UP000315303"/>
    </source>
</evidence>
<reference evidence="2 3" key="1">
    <citation type="submission" date="2019-01" db="EMBL/GenBank/DDBJ databases">
        <title>Litorilituus lipolytica sp. nov., isolated from intertidal sand of the Yellow Sea in China.</title>
        <authorList>
            <person name="Liu A."/>
        </authorList>
    </citation>
    <scope>NUCLEOTIDE SEQUENCE [LARGE SCALE GENOMIC DNA]</scope>
    <source>
        <strain evidence="2 3">RZ04</strain>
    </source>
</reference>
<dbReference type="OrthoDB" id="5296662at2"/>
<dbReference type="GO" id="GO:0043683">
    <property type="term" value="P:type IV pilus assembly"/>
    <property type="evidence" value="ECO:0007669"/>
    <property type="project" value="InterPro"/>
</dbReference>
<proteinExistence type="predicted"/>
<sequence length="322" mass="35339">MKIYKQQKQKGFTIVEIFIALTIGLVLFAGVLSIFVGLSTTTKETSSYGELQENGRFAISVLTADLLRQNFWGDFGGTFGRSNLIAVPAPPANDCIGEGINNSTFPAAVGHFRTLWGQSVIQADPMGCFTDAKINANANLRSELIQIKRSIGEDLLVAPAGNYYLTTTNTTGSIYAGGAGIPALENSRTWRYQHHVYYVREEAVGNEVVPVLMQGRLTNQAMNFAPIIDGIEIIRFSYGIDSTGNGEVNTFVSTDNMTNALWNNANGNRILAVKIFVLARSIARDIKYTNTNTYQLADTFVAVNDNYRRLLFTSTVVLPNSY</sequence>
<evidence type="ECO:0000256" key="1">
    <source>
        <dbReference type="SAM" id="Phobius"/>
    </source>
</evidence>
<dbReference type="EMBL" id="SAWY01000001">
    <property type="protein sequence ID" value="TPH19235.1"/>
    <property type="molecule type" value="Genomic_DNA"/>
</dbReference>
<keyword evidence="3" id="KW-1185">Reference proteome</keyword>
<comment type="caution">
    <text evidence="2">The sequence shown here is derived from an EMBL/GenBank/DDBJ whole genome shotgun (WGS) entry which is preliminary data.</text>
</comment>
<keyword evidence="1" id="KW-0472">Membrane</keyword>
<dbReference type="Pfam" id="PF16074">
    <property type="entry name" value="PilW"/>
    <property type="match status" value="1"/>
</dbReference>
<evidence type="ECO:0000313" key="2">
    <source>
        <dbReference type="EMBL" id="TPH19235.1"/>
    </source>
</evidence>
<organism evidence="2 3">
    <name type="scientific">Litorilituus lipolyticus</name>
    <dbReference type="NCBI Taxonomy" id="2491017"/>
    <lineage>
        <taxon>Bacteria</taxon>
        <taxon>Pseudomonadati</taxon>
        <taxon>Pseudomonadota</taxon>
        <taxon>Gammaproteobacteria</taxon>
        <taxon>Alteromonadales</taxon>
        <taxon>Colwelliaceae</taxon>
        <taxon>Litorilituus</taxon>
    </lineage>
</organism>